<name>A0ABD5PBB9_9EURY</name>
<evidence type="ECO:0000313" key="1">
    <source>
        <dbReference type="EMBL" id="MFC4358033.1"/>
    </source>
</evidence>
<accession>A0ABD5PBB9</accession>
<evidence type="ECO:0000313" key="2">
    <source>
        <dbReference type="Proteomes" id="UP001595921"/>
    </source>
</evidence>
<comment type="caution">
    <text evidence="1">The sequence shown here is derived from an EMBL/GenBank/DDBJ whole genome shotgun (WGS) entry which is preliminary data.</text>
</comment>
<reference evidence="1 2" key="1">
    <citation type="journal article" date="2019" name="Int. J. Syst. Evol. Microbiol.">
        <title>The Global Catalogue of Microorganisms (GCM) 10K type strain sequencing project: providing services to taxonomists for standard genome sequencing and annotation.</title>
        <authorList>
            <consortium name="The Broad Institute Genomics Platform"/>
            <consortium name="The Broad Institute Genome Sequencing Center for Infectious Disease"/>
            <person name="Wu L."/>
            <person name="Ma J."/>
        </authorList>
    </citation>
    <scope>NUCLEOTIDE SEQUENCE [LARGE SCALE GENOMIC DNA]</scope>
    <source>
        <strain evidence="1 2">CGMCC 1.12553</strain>
    </source>
</reference>
<proteinExistence type="predicted"/>
<keyword evidence="2" id="KW-1185">Reference proteome</keyword>
<dbReference type="Pfam" id="PF24108">
    <property type="entry name" value="DUF7383"/>
    <property type="match status" value="1"/>
</dbReference>
<gene>
    <name evidence="1" type="ORF">ACFO0N_08750</name>
</gene>
<dbReference type="SUPFAM" id="SSF49785">
    <property type="entry name" value="Galactose-binding domain-like"/>
    <property type="match status" value="1"/>
</dbReference>
<dbReference type="EMBL" id="JBHSDS010000006">
    <property type="protein sequence ID" value="MFC4358033.1"/>
    <property type="molecule type" value="Genomic_DNA"/>
</dbReference>
<protein>
    <submittedName>
        <fullName evidence="1">Uncharacterized protein</fullName>
    </submittedName>
</protein>
<dbReference type="InterPro" id="IPR055807">
    <property type="entry name" value="DUF7383"/>
</dbReference>
<organism evidence="1 2">
    <name type="scientific">Halobium salinum</name>
    <dbReference type="NCBI Taxonomy" id="1364940"/>
    <lineage>
        <taxon>Archaea</taxon>
        <taxon>Methanobacteriati</taxon>
        <taxon>Methanobacteriota</taxon>
        <taxon>Stenosarchaea group</taxon>
        <taxon>Halobacteria</taxon>
        <taxon>Halobacteriales</taxon>
        <taxon>Haloferacaceae</taxon>
        <taxon>Halobium</taxon>
    </lineage>
</organism>
<sequence>MHSRANYVTVYVGAQLAPADGQLDLDWATDAGDETDAFEFEVPVADPQEPLVGIQAFDVGEYGHEILVNGESLSGFDVPPNEGWQYWVDTVTGASLREGTNTVKIARDTDSDDAFAVGTLTLQWKESVE</sequence>
<dbReference type="Proteomes" id="UP001595921">
    <property type="component" value="Unassembled WGS sequence"/>
</dbReference>
<dbReference type="InterPro" id="IPR008979">
    <property type="entry name" value="Galactose-bd-like_sf"/>
</dbReference>
<dbReference type="AlphaFoldDB" id="A0ABD5PBB9"/>
<dbReference type="RefSeq" id="WP_267624386.1">
    <property type="nucleotide sequence ID" value="NZ_JAODIW010000008.1"/>
</dbReference>
<dbReference type="Gene3D" id="2.60.120.260">
    <property type="entry name" value="Galactose-binding domain-like"/>
    <property type="match status" value="1"/>
</dbReference>